<gene>
    <name evidence="3" type="ORF">A0H81_05171</name>
</gene>
<feature type="domain" description="Beta-lactamase-related" evidence="2">
    <location>
        <begin position="6"/>
        <end position="147"/>
    </location>
</feature>
<dbReference type="PANTHER" id="PTHR46825:SF9">
    <property type="entry name" value="BETA-LACTAMASE-RELATED DOMAIN-CONTAINING PROTEIN"/>
    <property type="match status" value="1"/>
</dbReference>
<dbReference type="SUPFAM" id="SSF56601">
    <property type="entry name" value="beta-lactamase/transpeptidase-like"/>
    <property type="match status" value="1"/>
</dbReference>
<accession>A0A1C7MEH3</accession>
<sequence length="520" mass="56748">MRIGTIPGLSLGIVQIGEDGKPRIELAAWGRGTEDAEEHDLTPEGLFGLASCSKAFLATSVGLLMDDFAEGRNVTPLPDGVTQFDWNTKVKDTLPGDWELADEWATEKANWQDLLSHVSGLPRHDYSYTPGDTPQDIARRMRYLPPPTSSDSNGPITIRCLYSAPTSSRHMQTCHMWTSSRRGSSCLSTWRRLPSGQARLRGRVVGLNAGPGGIISSAADMTKWIAVLLNAGVVPSTNRTIIPQWVFDEVTTAHAITNGQPPADLSIQGYGLGWGRWSYKGHEIVTHTGGIPGFSTLVAFLPTDRLGFVILANAGAKAHENDEIMYRIVDEVFGLPEKPQVVVTPVEATSGEMLSCLNRAPRDRRGLSLALDEYAGTYHDPGYGAFTLCAPNSTSHYCSGVLGDFAPFEHFDSSPAPVTLYVAWRRMWSTHARLVHRDGDAFGVTATALFPHGYGKNESAFETYEEGEAEGRAEFVFEEVKGVKKVKGLALMIDEHAVAARARQTRGTVEEIADAWFVKV</sequence>
<evidence type="ECO:0000313" key="3">
    <source>
        <dbReference type="EMBL" id="OBZ75017.1"/>
    </source>
</evidence>
<comment type="caution">
    <text evidence="3">The sequence shown here is derived from an EMBL/GenBank/DDBJ whole genome shotgun (WGS) entry which is preliminary data.</text>
</comment>
<protein>
    <recommendedName>
        <fullName evidence="2">Beta-lactamase-related domain-containing protein</fullName>
    </recommendedName>
</protein>
<dbReference type="InterPro" id="IPR050491">
    <property type="entry name" value="AmpC-like"/>
</dbReference>
<dbReference type="InterPro" id="IPR001466">
    <property type="entry name" value="Beta-lactam-related"/>
</dbReference>
<proteinExistence type="inferred from homology"/>
<dbReference type="OrthoDB" id="5946976at2759"/>
<dbReference type="Proteomes" id="UP000092993">
    <property type="component" value="Unassembled WGS sequence"/>
</dbReference>
<feature type="domain" description="Beta-lactamase-related" evidence="2">
    <location>
        <begin position="203"/>
        <end position="322"/>
    </location>
</feature>
<reference evidence="3 4" key="1">
    <citation type="submission" date="2016-03" db="EMBL/GenBank/DDBJ databases">
        <title>Whole genome sequencing of Grifola frondosa 9006-11.</title>
        <authorList>
            <person name="Min B."/>
            <person name="Park H."/>
            <person name="Kim J.-G."/>
            <person name="Cho H."/>
            <person name="Oh Y.-L."/>
            <person name="Kong W.-S."/>
            <person name="Choi I.-G."/>
        </authorList>
    </citation>
    <scope>NUCLEOTIDE SEQUENCE [LARGE SCALE GENOMIC DNA]</scope>
    <source>
        <strain evidence="3 4">9006-11</strain>
    </source>
</reference>
<dbReference type="AlphaFoldDB" id="A0A1C7MEH3"/>
<evidence type="ECO:0000256" key="1">
    <source>
        <dbReference type="ARBA" id="ARBA00038215"/>
    </source>
</evidence>
<dbReference type="PANTHER" id="PTHR46825">
    <property type="entry name" value="D-ALANYL-D-ALANINE-CARBOXYPEPTIDASE/ENDOPEPTIDASE AMPH"/>
    <property type="match status" value="1"/>
</dbReference>
<keyword evidence="4" id="KW-1185">Reference proteome</keyword>
<dbReference type="InterPro" id="IPR012338">
    <property type="entry name" value="Beta-lactam/transpept-like"/>
</dbReference>
<dbReference type="EMBL" id="LUGG01000005">
    <property type="protein sequence ID" value="OBZ75017.1"/>
    <property type="molecule type" value="Genomic_DNA"/>
</dbReference>
<evidence type="ECO:0000259" key="2">
    <source>
        <dbReference type="Pfam" id="PF00144"/>
    </source>
</evidence>
<dbReference type="Pfam" id="PF00144">
    <property type="entry name" value="Beta-lactamase"/>
    <property type="match status" value="2"/>
</dbReference>
<comment type="similarity">
    <text evidence="1">Belongs to the peptidase S12 family.</text>
</comment>
<organism evidence="3 4">
    <name type="scientific">Grifola frondosa</name>
    <name type="common">Maitake</name>
    <name type="synonym">Polyporus frondosus</name>
    <dbReference type="NCBI Taxonomy" id="5627"/>
    <lineage>
        <taxon>Eukaryota</taxon>
        <taxon>Fungi</taxon>
        <taxon>Dikarya</taxon>
        <taxon>Basidiomycota</taxon>
        <taxon>Agaricomycotina</taxon>
        <taxon>Agaricomycetes</taxon>
        <taxon>Polyporales</taxon>
        <taxon>Grifolaceae</taxon>
        <taxon>Grifola</taxon>
    </lineage>
</organism>
<name>A0A1C7MEH3_GRIFR</name>
<evidence type="ECO:0000313" key="4">
    <source>
        <dbReference type="Proteomes" id="UP000092993"/>
    </source>
</evidence>
<dbReference type="Gene3D" id="3.40.710.10">
    <property type="entry name" value="DD-peptidase/beta-lactamase superfamily"/>
    <property type="match status" value="2"/>
</dbReference>
<dbReference type="STRING" id="5627.A0A1C7MEH3"/>